<protein>
    <submittedName>
        <fullName evidence="1">Uncharacterized protein</fullName>
    </submittedName>
</protein>
<accession>A0ABR0PTY6</accession>
<evidence type="ECO:0000313" key="2">
    <source>
        <dbReference type="Proteomes" id="UP001358586"/>
    </source>
</evidence>
<organism evidence="1 2">
    <name type="scientific">Gossypium arboreum</name>
    <name type="common">Tree cotton</name>
    <name type="synonym">Gossypium nanking</name>
    <dbReference type="NCBI Taxonomy" id="29729"/>
    <lineage>
        <taxon>Eukaryota</taxon>
        <taxon>Viridiplantae</taxon>
        <taxon>Streptophyta</taxon>
        <taxon>Embryophyta</taxon>
        <taxon>Tracheophyta</taxon>
        <taxon>Spermatophyta</taxon>
        <taxon>Magnoliopsida</taxon>
        <taxon>eudicotyledons</taxon>
        <taxon>Gunneridae</taxon>
        <taxon>Pentapetalae</taxon>
        <taxon>rosids</taxon>
        <taxon>malvids</taxon>
        <taxon>Malvales</taxon>
        <taxon>Malvaceae</taxon>
        <taxon>Malvoideae</taxon>
        <taxon>Gossypium</taxon>
    </lineage>
</organism>
<keyword evidence="2" id="KW-1185">Reference proteome</keyword>
<proteinExistence type="predicted"/>
<dbReference type="EMBL" id="JARKNE010000005">
    <property type="protein sequence ID" value="KAK5830252.1"/>
    <property type="molecule type" value="Genomic_DNA"/>
</dbReference>
<dbReference type="Proteomes" id="UP001358586">
    <property type="component" value="Chromosome 5"/>
</dbReference>
<sequence length="131" mass="15530">MPILKLATLYHCFWMEQYFPLQSFETIVNITSNFLYHNDDAHPYKQASKQAAVYASQKETYKFMLTRLGLLNPVHVFLHYLFSLNSLIEICRLTVFPTSRYATYKARFHNFKVLVSFLAFFLGSRVCYRHP</sequence>
<name>A0ABR0PTY6_GOSAR</name>
<reference evidence="1 2" key="1">
    <citation type="submission" date="2023-03" db="EMBL/GenBank/DDBJ databases">
        <title>WGS of Gossypium arboreum.</title>
        <authorList>
            <person name="Yu D."/>
        </authorList>
    </citation>
    <scope>NUCLEOTIDE SEQUENCE [LARGE SCALE GENOMIC DNA]</scope>
    <source>
        <tissue evidence="1">Leaf</tissue>
    </source>
</reference>
<evidence type="ECO:0000313" key="1">
    <source>
        <dbReference type="EMBL" id="KAK5830252.1"/>
    </source>
</evidence>
<comment type="caution">
    <text evidence="1">The sequence shown here is derived from an EMBL/GenBank/DDBJ whole genome shotgun (WGS) entry which is preliminary data.</text>
</comment>
<gene>
    <name evidence="1" type="ORF">PVK06_014046</name>
</gene>